<evidence type="ECO:0000256" key="2">
    <source>
        <dbReference type="ARBA" id="ARBA00007749"/>
    </source>
</evidence>
<dbReference type="EMBL" id="JAACJP010000030">
    <property type="protein sequence ID" value="KAF5376045.1"/>
    <property type="molecule type" value="Genomic_DNA"/>
</dbReference>
<dbReference type="OrthoDB" id="10250730at2759"/>
<evidence type="ECO:0000256" key="4">
    <source>
        <dbReference type="ARBA" id="ARBA00022801"/>
    </source>
</evidence>
<keyword evidence="3" id="KW-0479">Metal-binding</keyword>
<comment type="similarity">
    <text evidence="2">Belongs to the metallo-beta-lactamase superfamily.</text>
</comment>
<dbReference type="InterPro" id="IPR036866">
    <property type="entry name" value="RibonucZ/Hydroxyglut_hydro"/>
</dbReference>
<evidence type="ECO:0000256" key="1">
    <source>
        <dbReference type="ARBA" id="ARBA00001947"/>
    </source>
</evidence>
<organism evidence="7 8">
    <name type="scientific">Tricholomella constricta</name>
    <dbReference type="NCBI Taxonomy" id="117010"/>
    <lineage>
        <taxon>Eukaryota</taxon>
        <taxon>Fungi</taxon>
        <taxon>Dikarya</taxon>
        <taxon>Basidiomycota</taxon>
        <taxon>Agaricomycotina</taxon>
        <taxon>Agaricomycetes</taxon>
        <taxon>Agaricomycetidae</taxon>
        <taxon>Agaricales</taxon>
        <taxon>Tricholomatineae</taxon>
        <taxon>Lyophyllaceae</taxon>
        <taxon>Tricholomella</taxon>
    </lineage>
</organism>
<gene>
    <name evidence="7" type="ORF">D9615_007660</name>
</gene>
<dbReference type="GO" id="GO:0046872">
    <property type="term" value="F:metal ion binding"/>
    <property type="evidence" value="ECO:0007669"/>
    <property type="project" value="UniProtKB-KW"/>
</dbReference>
<feature type="domain" description="Metallo-beta-lactamase" evidence="6">
    <location>
        <begin position="43"/>
        <end position="267"/>
    </location>
</feature>
<evidence type="ECO:0000259" key="6">
    <source>
        <dbReference type="SMART" id="SM00849"/>
    </source>
</evidence>
<reference evidence="7 8" key="1">
    <citation type="journal article" date="2020" name="ISME J.">
        <title>Uncovering the hidden diversity of litter-decomposition mechanisms in mushroom-forming fungi.</title>
        <authorList>
            <person name="Floudas D."/>
            <person name="Bentzer J."/>
            <person name="Ahren D."/>
            <person name="Johansson T."/>
            <person name="Persson P."/>
            <person name="Tunlid A."/>
        </authorList>
    </citation>
    <scope>NUCLEOTIDE SEQUENCE [LARGE SCALE GENOMIC DNA]</scope>
    <source>
        <strain evidence="7 8">CBS 661.87</strain>
    </source>
</reference>
<keyword evidence="4" id="KW-0378">Hydrolase</keyword>
<proteinExistence type="inferred from homology"/>
<dbReference type="InterPro" id="IPR051013">
    <property type="entry name" value="MBL_superfamily_lactonases"/>
</dbReference>
<dbReference type="AlphaFoldDB" id="A0A8H5H3U2"/>
<dbReference type="Proteomes" id="UP000565441">
    <property type="component" value="Unassembled WGS sequence"/>
</dbReference>
<dbReference type="SUPFAM" id="SSF56281">
    <property type="entry name" value="Metallo-hydrolase/oxidoreductase"/>
    <property type="match status" value="1"/>
</dbReference>
<keyword evidence="5" id="KW-0862">Zinc</keyword>
<dbReference type="Gene3D" id="3.60.15.10">
    <property type="entry name" value="Ribonuclease Z/Hydroxyacylglutathione hydrolase-like"/>
    <property type="match status" value="1"/>
</dbReference>
<dbReference type="PANTHER" id="PTHR42978">
    <property type="entry name" value="QUORUM-QUENCHING LACTONASE YTNP-RELATED-RELATED"/>
    <property type="match status" value="1"/>
</dbReference>
<protein>
    <recommendedName>
        <fullName evidence="6">Metallo-beta-lactamase domain-containing protein</fullName>
    </recommendedName>
</protein>
<comment type="caution">
    <text evidence="7">The sequence shown here is derived from an EMBL/GenBank/DDBJ whole genome shotgun (WGS) entry which is preliminary data.</text>
</comment>
<dbReference type="InterPro" id="IPR001279">
    <property type="entry name" value="Metallo-B-lactamas"/>
</dbReference>
<dbReference type="SMART" id="SM00849">
    <property type="entry name" value="Lactamase_B"/>
    <property type="match status" value="1"/>
</dbReference>
<evidence type="ECO:0000313" key="7">
    <source>
        <dbReference type="EMBL" id="KAF5376045.1"/>
    </source>
</evidence>
<name>A0A8H5H3U2_9AGAR</name>
<dbReference type="PANTHER" id="PTHR42978:SF2">
    <property type="entry name" value="102 KBASES UNSTABLE REGION: FROM 1 TO 119443"/>
    <property type="match status" value="1"/>
</dbReference>
<evidence type="ECO:0000313" key="8">
    <source>
        <dbReference type="Proteomes" id="UP000565441"/>
    </source>
</evidence>
<accession>A0A8H5H3U2</accession>
<evidence type="ECO:0000256" key="3">
    <source>
        <dbReference type="ARBA" id="ARBA00022723"/>
    </source>
</evidence>
<sequence length="289" mass="31608">MSLPPPSANQAYCDVSALEAGMIRLVLAHFTTSATPDAVSNSPSLAFLLQHSTKHTKFVFDLGIRKDWKNLPPRTVELVKEPFHVDIPQDVVESLAKGGISPFEISTVCLSHVHFDHIGDPALFPDSTFLVGDGSKQIPSTDVIALNHLLPLDRTEYISPVDWQPLGPFPRALDFHGDGSLYIVNAPGHLPGHINVLARTSGDGGWIYLAGDSAHHWDLITGKGDIAVHEGTGFSRCAHADKEAAEQHNLRIRKLCQIPRVRVVLAHDEPWYKLNQGGPAFWPGKILSL</sequence>
<dbReference type="Pfam" id="PF00753">
    <property type="entry name" value="Lactamase_B"/>
    <property type="match status" value="1"/>
</dbReference>
<dbReference type="GO" id="GO:0016787">
    <property type="term" value="F:hydrolase activity"/>
    <property type="evidence" value="ECO:0007669"/>
    <property type="project" value="UniProtKB-KW"/>
</dbReference>
<comment type="cofactor">
    <cofactor evidence="1">
        <name>Zn(2+)</name>
        <dbReference type="ChEBI" id="CHEBI:29105"/>
    </cofactor>
</comment>
<dbReference type="CDD" id="cd07730">
    <property type="entry name" value="metallo-hydrolase-like_MBL-fold"/>
    <property type="match status" value="1"/>
</dbReference>
<evidence type="ECO:0000256" key="5">
    <source>
        <dbReference type="ARBA" id="ARBA00022833"/>
    </source>
</evidence>
<keyword evidence="8" id="KW-1185">Reference proteome</keyword>